<reference evidence="1 2" key="1">
    <citation type="submission" date="2023-07" db="EMBL/GenBank/DDBJ databases">
        <title>Sequencing the genomes of 1000 actinobacteria strains.</title>
        <authorList>
            <person name="Klenk H.-P."/>
        </authorList>
    </citation>
    <scope>NUCLEOTIDE SEQUENCE [LARGE SCALE GENOMIC DNA]</scope>
    <source>
        <strain evidence="1 2">DSM 44710</strain>
    </source>
</reference>
<dbReference type="Proteomes" id="UP001240984">
    <property type="component" value="Unassembled WGS sequence"/>
</dbReference>
<protein>
    <submittedName>
        <fullName evidence="1">HhH-GPD family protein</fullName>
    </submittedName>
</protein>
<sequence length="191" mass="20559">MTFSLPIDAEANALLDRDPLAVVIGLTLDQQITMEKAFTSPWVLAQRLGHEPTAVELAGFDPEALLAIFAQPPALHRFPKAMAARVREVCRALVDDYDGDATALWKDAATGAELFTRIVALPGFGRQKAQILVALLGKQLGVRPPGWREAAGGYGEDGSFRSVADIVDDESLAKVREYKKQSKAAAKAAES</sequence>
<organism evidence="1 2">
    <name type="scientific">Catenuloplanes nepalensis</name>
    <dbReference type="NCBI Taxonomy" id="587533"/>
    <lineage>
        <taxon>Bacteria</taxon>
        <taxon>Bacillati</taxon>
        <taxon>Actinomycetota</taxon>
        <taxon>Actinomycetes</taxon>
        <taxon>Micromonosporales</taxon>
        <taxon>Micromonosporaceae</taxon>
        <taxon>Catenuloplanes</taxon>
    </lineage>
</organism>
<evidence type="ECO:0000313" key="1">
    <source>
        <dbReference type="EMBL" id="MDP9796978.1"/>
    </source>
</evidence>
<dbReference type="InterPro" id="IPR011257">
    <property type="entry name" value="DNA_glycosylase"/>
</dbReference>
<dbReference type="InterPro" id="IPR017658">
    <property type="entry name" value="HhH-GPD_base_excis"/>
</dbReference>
<keyword evidence="2" id="KW-1185">Reference proteome</keyword>
<dbReference type="NCBIfam" id="TIGR03252">
    <property type="entry name" value="HhH-GPD-type base excision DNA repair protein"/>
    <property type="match status" value="1"/>
</dbReference>
<name>A0ABT9MZV7_9ACTN</name>
<dbReference type="EMBL" id="JAUSRA010000001">
    <property type="protein sequence ID" value="MDP9796978.1"/>
    <property type="molecule type" value="Genomic_DNA"/>
</dbReference>
<dbReference type="RefSeq" id="WP_306833974.1">
    <property type="nucleotide sequence ID" value="NZ_JAUSRA010000001.1"/>
</dbReference>
<comment type="caution">
    <text evidence="1">The sequence shown here is derived from an EMBL/GenBank/DDBJ whole genome shotgun (WGS) entry which is preliminary data.</text>
</comment>
<dbReference type="SUPFAM" id="SSF48150">
    <property type="entry name" value="DNA-glycosylase"/>
    <property type="match status" value="1"/>
</dbReference>
<accession>A0ABT9MZV7</accession>
<gene>
    <name evidence="1" type="ORF">J2S43_005490</name>
</gene>
<evidence type="ECO:0000313" key="2">
    <source>
        <dbReference type="Proteomes" id="UP001240984"/>
    </source>
</evidence>
<proteinExistence type="predicted"/>